<keyword evidence="7" id="KW-1185">Reference proteome</keyword>
<dbReference type="Pfam" id="PF00313">
    <property type="entry name" value="CSD"/>
    <property type="match status" value="1"/>
</dbReference>
<dbReference type="STRING" id="1121117.SAMN02745977_00511"/>
<dbReference type="PROSITE" id="PS00352">
    <property type="entry name" value="CSD_1"/>
    <property type="match status" value="1"/>
</dbReference>
<feature type="domain" description="CSD" evidence="5">
    <location>
        <begin position="1"/>
        <end position="66"/>
    </location>
</feature>
<dbReference type="GO" id="GO:0005829">
    <property type="term" value="C:cytosol"/>
    <property type="evidence" value="ECO:0007669"/>
    <property type="project" value="UniProtKB-ARBA"/>
</dbReference>
<dbReference type="Gene3D" id="2.40.50.140">
    <property type="entry name" value="Nucleic acid-binding proteins"/>
    <property type="match status" value="1"/>
</dbReference>
<dbReference type="SUPFAM" id="SSF50249">
    <property type="entry name" value="Nucleic acid-binding proteins"/>
    <property type="match status" value="1"/>
</dbReference>
<dbReference type="EMBL" id="FOCW01000001">
    <property type="protein sequence ID" value="SEN12779.1"/>
    <property type="molecule type" value="Genomic_DNA"/>
</dbReference>
<dbReference type="PANTHER" id="PTHR46565:SF20">
    <property type="entry name" value="COLD SHOCK DOMAIN-CONTAINING PROTEIN 4"/>
    <property type="match status" value="1"/>
</dbReference>
<dbReference type="PRINTS" id="PR00050">
    <property type="entry name" value="COLDSHOCK"/>
</dbReference>
<dbReference type="OrthoDB" id="9800919at2"/>
<dbReference type="Proteomes" id="UP000199531">
    <property type="component" value="Unassembled WGS sequence"/>
</dbReference>
<dbReference type="SMART" id="SM00357">
    <property type="entry name" value="CSP"/>
    <property type="match status" value="1"/>
</dbReference>
<dbReference type="PANTHER" id="PTHR46565">
    <property type="entry name" value="COLD SHOCK DOMAIN PROTEIN 2"/>
    <property type="match status" value="1"/>
</dbReference>
<evidence type="ECO:0000256" key="1">
    <source>
        <dbReference type="ARBA" id="ARBA00004496"/>
    </source>
</evidence>
<dbReference type="InterPro" id="IPR002059">
    <property type="entry name" value="CSP_DNA-bd"/>
</dbReference>
<evidence type="ECO:0000256" key="2">
    <source>
        <dbReference type="ARBA" id="ARBA00022332"/>
    </source>
</evidence>
<keyword evidence="3" id="KW-0963">Cytoplasm</keyword>
<dbReference type="InterPro" id="IPR011129">
    <property type="entry name" value="CSD"/>
</dbReference>
<evidence type="ECO:0000256" key="4">
    <source>
        <dbReference type="RuleBase" id="RU000408"/>
    </source>
</evidence>
<dbReference type="InterPro" id="IPR012340">
    <property type="entry name" value="NA-bd_OB-fold"/>
</dbReference>
<proteinExistence type="predicted"/>
<name>A0A1H8DZN1_9BURK</name>
<dbReference type="FunFam" id="2.40.50.140:FF:000006">
    <property type="entry name" value="Cold shock protein CspC"/>
    <property type="match status" value="1"/>
</dbReference>
<organism evidence="6 7">
    <name type="scientific">Brachymonas denitrificans DSM 15123</name>
    <dbReference type="NCBI Taxonomy" id="1121117"/>
    <lineage>
        <taxon>Bacteria</taxon>
        <taxon>Pseudomonadati</taxon>
        <taxon>Pseudomonadota</taxon>
        <taxon>Betaproteobacteria</taxon>
        <taxon>Burkholderiales</taxon>
        <taxon>Comamonadaceae</taxon>
        <taxon>Brachymonas</taxon>
    </lineage>
</organism>
<evidence type="ECO:0000313" key="7">
    <source>
        <dbReference type="Proteomes" id="UP000199531"/>
    </source>
</evidence>
<dbReference type="AlphaFoldDB" id="A0A1H8DZN1"/>
<gene>
    <name evidence="6" type="ORF">SAMN02745977_00511</name>
</gene>
<sequence>MATGIVKWFSDAKGYGFIQPDDAGNDVFAHFSAIEMEGFKTLKPGVRVQYELHDGPKGVHALQIVPVDTGKQALPGIATLPESAPLLQEPAQAPRDALQF</sequence>
<dbReference type="InterPro" id="IPR019844">
    <property type="entry name" value="CSD_CS"/>
</dbReference>
<accession>A0A1H8DZN1</accession>
<comment type="subcellular location">
    <subcellularLocation>
        <location evidence="1 4">Cytoplasm</location>
    </subcellularLocation>
</comment>
<evidence type="ECO:0000313" key="6">
    <source>
        <dbReference type="EMBL" id="SEN12779.1"/>
    </source>
</evidence>
<reference evidence="6 7" key="1">
    <citation type="submission" date="2016-10" db="EMBL/GenBank/DDBJ databases">
        <authorList>
            <person name="de Groot N.N."/>
        </authorList>
    </citation>
    <scope>NUCLEOTIDE SEQUENCE [LARGE SCALE GENOMIC DNA]</scope>
    <source>
        <strain evidence="6 7">DSM 15123</strain>
    </source>
</reference>
<dbReference type="GO" id="GO:0003676">
    <property type="term" value="F:nucleic acid binding"/>
    <property type="evidence" value="ECO:0007669"/>
    <property type="project" value="InterPro"/>
</dbReference>
<evidence type="ECO:0000259" key="5">
    <source>
        <dbReference type="PROSITE" id="PS51857"/>
    </source>
</evidence>
<protein>
    <recommendedName>
        <fullName evidence="2">Cold shock-like protein CspA</fullName>
    </recommendedName>
</protein>
<dbReference type="CDD" id="cd04458">
    <property type="entry name" value="CSP_CDS"/>
    <property type="match status" value="1"/>
</dbReference>
<dbReference type="PROSITE" id="PS51857">
    <property type="entry name" value="CSD_2"/>
    <property type="match status" value="1"/>
</dbReference>
<evidence type="ECO:0000256" key="3">
    <source>
        <dbReference type="ARBA" id="ARBA00022490"/>
    </source>
</evidence>